<sequence>MSEEIKIINGYKIYENLEHIRIRPLIALTSKSITALENYLWGYWVYANKNYSGEQIYNDGDPDFNEFKWWLSGQPNIPLSSGPRFHELLLEKCGNDEEKAFDLFFEKLDEFKQLNTKRKIEFDINYWIKVFNKTVPKRYFRRNIPEYYLVTYVNHSIFLFQGRDFDGVFIFLKRCLDYLENAENKNRLNSDYLKKVDLYLQSMFYYLENNSLVVKEKFEKYDIVKRIKTKS</sequence>
<reference evidence="1" key="1">
    <citation type="submission" date="2019-09" db="EMBL/GenBank/DDBJ databases">
        <authorList>
            <person name="Rodrigo-Torres L."/>
            <person name="Arahal R. D."/>
            <person name="Lucena T."/>
        </authorList>
    </citation>
    <scope>NUCLEOTIDE SEQUENCE</scope>
    <source>
        <strain evidence="1">ISS653</strain>
    </source>
</reference>
<comment type="caution">
    <text evidence="1">The sequence shown here is derived from an EMBL/GenBank/DDBJ whole genome shotgun (WGS) entry which is preliminary data.</text>
</comment>
<gene>
    <name evidence="1" type="ORF">FVB9532_01668</name>
</gene>
<evidence type="ECO:0000313" key="1">
    <source>
        <dbReference type="EMBL" id="VVV00398.1"/>
    </source>
</evidence>
<organism evidence="1 2">
    <name type="scientific">Mesonia oceanica</name>
    <dbReference type="NCBI Taxonomy" id="2687242"/>
    <lineage>
        <taxon>Bacteria</taxon>
        <taxon>Pseudomonadati</taxon>
        <taxon>Bacteroidota</taxon>
        <taxon>Flavobacteriia</taxon>
        <taxon>Flavobacteriales</taxon>
        <taxon>Flavobacteriaceae</taxon>
        <taxon>Mesonia</taxon>
    </lineage>
</organism>
<keyword evidence="2" id="KW-1185">Reference proteome</keyword>
<proteinExistence type="predicted"/>
<accession>A0AC61Y928</accession>
<protein>
    <submittedName>
        <fullName evidence="1">Uncharacterized protein</fullName>
    </submittedName>
</protein>
<evidence type="ECO:0000313" key="2">
    <source>
        <dbReference type="Proteomes" id="UP000356253"/>
    </source>
</evidence>
<name>A0AC61Y928_9FLAO</name>
<dbReference type="Proteomes" id="UP000356253">
    <property type="component" value="Unassembled WGS sequence"/>
</dbReference>
<dbReference type="EMBL" id="CABVMM010000006">
    <property type="protein sequence ID" value="VVV00398.1"/>
    <property type="molecule type" value="Genomic_DNA"/>
</dbReference>